<organism evidence="4 5">
    <name type="scientific">Scleropages formosus</name>
    <name type="common">Asian bonytongue</name>
    <name type="synonym">Osteoglossum formosum</name>
    <dbReference type="NCBI Taxonomy" id="113540"/>
    <lineage>
        <taxon>Eukaryota</taxon>
        <taxon>Metazoa</taxon>
        <taxon>Chordata</taxon>
        <taxon>Craniata</taxon>
        <taxon>Vertebrata</taxon>
        <taxon>Euteleostomi</taxon>
        <taxon>Actinopterygii</taxon>
        <taxon>Neopterygii</taxon>
        <taxon>Teleostei</taxon>
        <taxon>Osteoglossocephala</taxon>
        <taxon>Osteoglossomorpha</taxon>
        <taxon>Osteoglossiformes</taxon>
        <taxon>Osteoglossidae</taxon>
        <taxon>Scleropages</taxon>
    </lineage>
</organism>
<evidence type="ECO:0000256" key="2">
    <source>
        <dbReference type="SAM" id="Phobius"/>
    </source>
</evidence>
<reference evidence="4" key="2">
    <citation type="submission" date="2025-08" db="UniProtKB">
        <authorList>
            <consortium name="Ensembl"/>
        </authorList>
    </citation>
    <scope>IDENTIFICATION</scope>
</reference>
<dbReference type="InterPro" id="IPR039373">
    <property type="entry name" value="Peptidase_M28B"/>
</dbReference>
<dbReference type="AlphaFoldDB" id="A0A8C9RFM0"/>
<feature type="domain" description="Transferrin receptor-like dimerisation" evidence="3">
    <location>
        <begin position="662"/>
        <end position="768"/>
    </location>
</feature>
<keyword evidence="2" id="KW-0812">Transmembrane</keyword>
<dbReference type="Ensembl" id="ENSSFOT00015011395.2">
    <property type="protein sequence ID" value="ENSSFOP00015011246.2"/>
    <property type="gene ID" value="ENSSFOG00015007188.2"/>
</dbReference>
<dbReference type="SUPFAM" id="SSF53187">
    <property type="entry name" value="Zn-dependent exopeptidases"/>
    <property type="match status" value="1"/>
</dbReference>
<keyword evidence="2" id="KW-1133">Transmembrane helix</keyword>
<dbReference type="SUPFAM" id="SSF52025">
    <property type="entry name" value="PA domain"/>
    <property type="match status" value="1"/>
</dbReference>
<dbReference type="SUPFAM" id="SSF47672">
    <property type="entry name" value="Transferrin receptor-like dimerisation domain"/>
    <property type="match status" value="1"/>
</dbReference>
<evidence type="ECO:0000313" key="5">
    <source>
        <dbReference type="Proteomes" id="UP000694397"/>
    </source>
</evidence>
<dbReference type="PANTHER" id="PTHR10404:SF32">
    <property type="entry name" value="INACTIVE N-ACETYLATED-ALPHA-LINKED ACIDIC DIPEPTIDASE-LIKE PROTEIN 2"/>
    <property type="match status" value="1"/>
</dbReference>
<evidence type="ECO:0000313" key="4">
    <source>
        <dbReference type="Ensembl" id="ENSSFOP00015011246.2"/>
    </source>
</evidence>
<dbReference type="Gene3D" id="3.50.30.30">
    <property type="match status" value="1"/>
</dbReference>
<dbReference type="FunFam" id="3.40.630.10:FF:000101">
    <property type="entry name" value="N-acetylated alpha-linked acidic dipeptidase like 1"/>
    <property type="match status" value="1"/>
</dbReference>
<dbReference type="Proteomes" id="UP000694397">
    <property type="component" value="Chromosome 8"/>
</dbReference>
<dbReference type="GeneTree" id="ENSGT01030000234598"/>
<dbReference type="PANTHER" id="PTHR10404">
    <property type="entry name" value="N-ACETYLATED-ALPHA-LINKED ACIDIC DIPEPTIDASE"/>
    <property type="match status" value="1"/>
</dbReference>
<evidence type="ECO:0000259" key="3">
    <source>
        <dbReference type="Pfam" id="PF04253"/>
    </source>
</evidence>
<dbReference type="InterPro" id="IPR007365">
    <property type="entry name" value="TFR-like_dimer_dom"/>
</dbReference>
<sequence length="784" mass="85874">MAYRKVRAGLSGSMHSQGLDKEEIQTASLELEWDMEKELEEPCADGFQLEPAENRIAGGSPGVAIPELDHIEPSVSPHGRFERLEEDPDYVTHFTRPISKGQRNSVCPVVRYLLVGTALFVLGLIVGRFTRSTPGSVSAPPADTDFYQRVLSDITAEKIRNNLNNLIQALNSLSTEDGELSRALYLLRQWTELGLTDVHLVNYSVLLSLPSSSPNTITVKTSGQCFYPNRQPCHTGSPQPTSNNQLFSFAAYSASGTLEGEMFDVQYGNIQDLSKANASTNGTNKIALLKLGQAPLLYKLSLLVEAGFAGVLTYVDPCDLPRQEDLQSKAFSITLNPGGDPSTPMYPSIAGSYRELRADLTSLLVQPISASLARELLSLPEFLKKGHCIPLAAPATQVRKTIVLTIGTKTSYKTIHNVIGYLKGATNPDRYVLVGGRHGSWLGDAMNEWSGGAAVMTQIITSLTIQARKGWQPDRTTVFCSWGGSEFGNIGSFEWGENQVVLQSNAVAYISLHHPVSGKGPLHSVASPSLLQLVSDIHKVMLICFKLLNCTRRGNCTGPNVNSVQTSGDVNFFANHLAIPTAEFAFQETSAGKKTSFLSEAFFPDNSSVLETLDPSFSLHETVAKVTGAAILRVVSDPVLPFYPLDIALEIQNKLKGGELSSEELLQKAASLRESTAFFQSEMMRPANDPKERDPSHVRMLNDVLRDLERSFTVPQPPPGLYRNILYNLNVHATEFSILKDAQDMQRQDKMNQSLSQVLNAINSAERLIRSGLELFENDPTQTN</sequence>
<dbReference type="Pfam" id="PF04253">
    <property type="entry name" value="TFR_dimer"/>
    <property type="match status" value="1"/>
</dbReference>
<keyword evidence="2" id="KW-0472">Membrane</keyword>
<keyword evidence="5" id="KW-1185">Reference proteome</keyword>
<dbReference type="Gene3D" id="1.20.930.40">
    <property type="entry name" value="Transferrin receptor-like, dimerisation domain"/>
    <property type="match status" value="1"/>
</dbReference>
<gene>
    <name evidence="4" type="primary">NAALADL2</name>
</gene>
<dbReference type="InterPro" id="IPR046450">
    <property type="entry name" value="PA_dom_sf"/>
</dbReference>
<evidence type="ECO:0000256" key="1">
    <source>
        <dbReference type="ARBA" id="ARBA00005634"/>
    </source>
</evidence>
<name>A0A8C9RFM0_SCLFO</name>
<comment type="similarity">
    <text evidence="1">Belongs to the peptidase M28 family. M28B subfamily.</text>
</comment>
<proteinExistence type="inferred from homology"/>
<feature type="transmembrane region" description="Helical" evidence="2">
    <location>
        <begin position="109"/>
        <end position="129"/>
    </location>
</feature>
<dbReference type="Gene3D" id="3.40.630.10">
    <property type="entry name" value="Zn peptidases"/>
    <property type="match status" value="1"/>
</dbReference>
<protein>
    <submittedName>
        <fullName evidence="4">N-acetylated alpha-linked acidic dipeptidase like 2</fullName>
    </submittedName>
</protein>
<accession>A0A8C9RFM0</accession>
<dbReference type="OrthoDB" id="5841748at2759"/>
<reference evidence="4" key="3">
    <citation type="submission" date="2025-09" db="UniProtKB">
        <authorList>
            <consortium name="Ensembl"/>
        </authorList>
    </citation>
    <scope>IDENTIFICATION</scope>
</reference>
<reference evidence="4 5" key="1">
    <citation type="submission" date="2019-04" db="EMBL/GenBank/DDBJ databases">
        <authorList>
            <consortium name="Wellcome Sanger Institute Data Sharing"/>
        </authorList>
    </citation>
    <scope>NUCLEOTIDE SEQUENCE [LARGE SCALE GENOMIC DNA]</scope>
</reference>
<dbReference type="InterPro" id="IPR036757">
    <property type="entry name" value="TFR-like_dimer_dom_sf"/>
</dbReference>